<dbReference type="Proteomes" id="UP000077248">
    <property type="component" value="Unassembled WGS sequence"/>
</dbReference>
<dbReference type="AlphaFoldDB" id="A0A177DQE5"/>
<evidence type="ECO:0000313" key="2">
    <source>
        <dbReference type="Proteomes" id="UP000077248"/>
    </source>
</evidence>
<proteinExistence type="predicted"/>
<organism evidence="1 2">
    <name type="scientific">Alternaria alternata</name>
    <name type="common">Alternaria rot fungus</name>
    <name type="synonym">Torula alternata</name>
    <dbReference type="NCBI Taxonomy" id="5599"/>
    <lineage>
        <taxon>Eukaryota</taxon>
        <taxon>Fungi</taxon>
        <taxon>Dikarya</taxon>
        <taxon>Ascomycota</taxon>
        <taxon>Pezizomycotina</taxon>
        <taxon>Dothideomycetes</taxon>
        <taxon>Pleosporomycetidae</taxon>
        <taxon>Pleosporales</taxon>
        <taxon>Pleosporineae</taxon>
        <taxon>Pleosporaceae</taxon>
        <taxon>Alternaria</taxon>
        <taxon>Alternaria sect. Alternaria</taxon>
        <taxon>Alternaria alternata complex</taxon>
    </lineage>
</organism>
<gene>
    <name evidence="1" type="ORF">CC77DRAFT_782364</name>
</gene>
<accession>A0A177DQE5</accession>
<dbReference type="EMBL" id="KV441475">
    <property type="protein sequence ID" value="OAG22074.1"/>
    <property type="molecule type" value="Genomic_DNA"/>
</dbReference>
<dbReference type="GeneID" id="29118746"/>
<dbReference type="KEGG" id="aalt:CC77DRAFT_782364"/>
<dbReference type="RefSeq" id="XP_018387495.1">
    <property type="nucleotide sequence ID" value="XM_018533152.1"/>
</dbReference>
<evidence type="ECO:0000313" key="1">
    <source>
        <dbReference type="EMBL" id="OAG22074.1"/>
    </source>
</evidence>
<sequence length="149" mass="16930">MLWPQFTPSFCMYSDTFYSTQSFVQCPNHFAQPVTLAIHLDPKTWDSLLHRKPPQDLSTPAGTPLAAYTTSRYRPHALTRDVIVMSTFLFEVSFADFFSFPACIVCPHQPAPEPLHGATRWLTCLRCYPNVTMSLTCSRNYSTNQTTKA</sequence>
<keyword evidence="2" id="KW-1185">Reference proteome</keyword>
<protein>
    <submittedName>
        <fullName evidence="1">Uncharacterized protein</fullName>
    </submittedName>
</protein>
<dbReference type="VEuPathDB" id="FungiDB:CC77DRAFT_782364"/>
<reference evidence="1 2" key="1">
    <citation type="submission" date="2016-05" db="EMBL/GenBank/DDBJ databases">
        <title>Comparative analysis of secretome profiles of manganese(II)-oxidizing ascomycete fungi.</title>
        <authorList>
            <consortium name="DOE Joint Genome Institute"/>
            <person name="Zeiner C.A."/>
            <person name="Purvine S.O."/>
            <person name="Zink E.M."/>
            <person name="Wu S."/>
            <person name="Pasa-Tolic L."/>
            <person name="Chaput D.L."/>
            <person name="Haridas S."/>
            <person name="Grigoriev I.V."/>
            <person name="Santelli C.M."/>
            <person name="Hansel C.M."/>
        </authorList>
    </citation>
    <scope>NUCLEOTIDE SEQUENCE [LARGE SCALE GENOMIC DNA]</scope>
    <source>
        <strain evidence="1 2">SRC1lrK2f</strain>
    </source>
</reference>
<name>A0A177DQE5_ALTAL</name>